<protein>
    <recommendedName>
        <fullName evidence="9">FAD/NAD(P)-binding domain-containing protein</fullName>
    </recommendedName>
</protein>
<dbReference type="InterPro" id="IPR036188">
    <property type="entry name" value="FAD/NAD-bd_sf"/>
</dbReference>
<evidence type="ECO:0000313" key="7">
    <source>
        <dbReference type="EMBL" id="KAI9633071.1"/>
    </source>
</evidence>
<dbReference type="SUPFAM" id="SSF51905">
    <property type="entry name" value="FAD/NAD(P)-binding domain"/>
    <property type="match status" value="1"/>
</dbReference>
<dbReference type="InterPro" id="IPR050346">
    <property type="entry name" value="FMO-like"/>
</dbReference>
<name>A0AA38H553_9TREE</name>
<evidence type="ECO:0000256" key="1">
    <source>
        <dbReference type="ARBA" id="ARBA00009183"/>
    </source>
</evidence>
<comment type="similarity">
    <text evidence="1">Belongs to the FMO family.</text>
</comment>
<evidence type="ECO:0000256" key="6">
    <source>
        <dbReference type="SAM" id="MobiDB-lite"/>
    </source>
</evidence>
<dbReference type="EMBL" id="JAKWFO010000013">
    <property type="protein sequence ID" value="KAI9633071.1"/>
    <property type="molecule type" value="Genomic_DNA"/>
</dbReference>
<feature type="region of interest" description="Disordered" evidence="6">
    <location>
        <begin position="351"/>
        <end position="378"/>
    </location>
</feature>
<keyword evidence="5" id="KW-0560">Oxidoreductase</keyword>
<evidence type="ECO:0000256" key="4">
    <source>
        <dbReference type="ARBA" id="ARBA00022857"/>
    </source>
</evidence>
<accession>A0AA38H553</accession>
<dbReference type="Pfam" id="PF00743">
    <property type="entry name" value="FMO-like"/>
    <property type="match status" value="2"/>
</dbReference>
<dbReference type="GeneID" id="77730310"/>
<dbReference type="InterPro" id="IPR020946">
    <property type="entry name" value="Flavin_mOase-like"/>
</dbReference>
<evidence type="ECO:0008006" key="9">
    <source>
        <dbReference type="Google" id="ProtNLM"/>
    </source>
</evidence>
<keyword evidence="4" id="KW-0521">NADP</keyword>
<reference evidence="7" key="1">
    <citation type="journal article" date="2022" name="G3 (Bethesda)">
        <title>High quality genome of the basidiomycete yeast Dioszegia hungarica PDD-24b-2 isolated from cloud water.</title>
        <authorList>
            <person name="Jarrige D."/>
            <person name="Haridas S."/>
            <person name="Bleykasten-Grosshans C."/>
            <person name="Joly M."/>
            <person name="Nadalig T."/>
            <person name="Sancelme M."/>
            <person name="Vuilleumier S."/>
            <person name="Grigoriev I.V."/>
            <person name="Amato P."/>
            <person name="Bringel F."/>
        </authorList>
    </citation>
    <scope>NUCLEOTIDE SEQUENCE</scope>
    <source>
        <strain evidence="7">PDD-24b-2</strain>
    </source>
</reference>
<keyword evidence="8" id="KW-1185">Reference proteome</keyword>
<dbReference type="Proteomes" id="UP001164286">
    <property type="component" value="Unassembled WGS sequence"/>
</dbReference>
<dbReference type="RefSeq" id="XP_052942848.1">
    <property type="nucleotide sequence ID" value="XM_053091105.1"/>
</dbReference>
<comment type="caution">
    <text evidence="7">The sequence shown here is derived from an EMBL/GenBank/DDBJ whole genome shotgun (WGS) entry which is preliminary data.</text>
</comment>
<dbReference type="AlphaFoldDB" id="A0AA38H553"/>
<dbReference type="InterPro" id="IPR000960">
    <property type="entry name" value="Flavin_mOase"/>
</dbReference>
<keyword evidence="2" id="KW-0285">Flavoprotein</keyword>
<evidence type="ECO:0000313" key="8">
    <source>
        <dbReference type="Proteomes" id="UP001164286"/>
    </source>
</evidence>
<dbReference type="GO" id="GO:0050661">
    <property type="term" value="F:NADP binding"/>
    <property type="evidence" value="ECO:0007669"/>
    <property type="project" value="InterPro"/>
</dbReference>
<evidence type="ECO:0000256" key="2">
    <source>
        <dbReference type="ARBA" id="ARBA00022630"/>
    </source>
</evidence>
<dbReference type="PANTHER" id="PTHR23023">
    <property type="entry name" value="DIMETHYLANILINE MONOOXYGENASE"/>
    <property type="match status" value="1"/>
</dbReference>
<gene>
    <name evidence="7" type="ORF">MKK02DRAFT_40457</name>
</gene>
<sequence length="603" mass="65428">MSELNPAVRACNERTKVAVIGLGVTGLAAVKNLVEQGFEVEALERSQHIGGLWRYNEDKNLLSVLKSTPDFPSADQIADYLESYADHFALRRGFHLGTAVKRVQRSLTGDKWEVSYTRAVPEGAVAGENKVEVGVYDRVYVASGALGAPVMPKLPGLEVFEGKQLHTRAYKGPEPFKGKRVLVVGMGNTGSDTASSLMGTAESVYLSHHRGGRIAKPSDQTATRRIFWLGGWTNSLMPTVMAYLADKALEKIVKRYYRTAISADPSIHIDPAWKLLPAPPFHSSPATISDVLLKHFSTGAIRPLTAVQRVTPSGVVTAEGAFDVVMILSGPAGSAALGIATQTFKLLIPPTPRSLPRASRSTISTLGSTRAPRGTSPALGQALPYLPSRLAPRSVAPPAGSAPTVTDVDVIIFATGSRFDYSFLAGNANPSPPDSPHPYPMLYQSVMSINHPDSLAIVGPYKGFSITAMLNADLTAQAVAQIWKGNVVLPDKKAMEGWCERSYAFRQKLTKGQGSGQAGMDAYKLEGWLSKAAGTGMAENLSWGWKGWKFWWGHRKLYRLLMDRINTPHVYRLFEGREGGRKRWDGAEAAIWRLNGEDRVSSS</sequence>
<proteinExistence type="inferred from homology"/>
<organism evidence="7 8">
    <name type="scientific">Dioszegia hungarica</name>
    <dbReference type="NCBI Taxonomy" id="4972"/>
    <lineage>
        <taxon>Eukaryota</taxon>
        <taxon>Fungi</taxon>
        <taxon>Dikarya</taxon>
        <taxon>Basidiomycota</taxon>
        <taxon>Agaricomycotina</taxon>
        <taxon>Tremellomycetes</taxon>
        <taxon>Tremellales</taxon>
        <taxon>Bulleribasidiaceae</taxon>
        <taxon>Dioszegia</taxon>
    </lineage>
</organism>
<dbReference type="GO" id="GO:0004499">
    <property type="term" value="F:N,N-dimethylaniline monooxygenase activity"/>
    <property type="evidence" value="ECO:0007669"/>
    <property type="project" value="InterPro"/>
</dbReference>
<keyword evidence="3" id="KW-0274">FAD</keyword>
<dbReference type="PRINTS" id="PR00370">
    <property type="entry name" value="FMOXYGENASE"/>
</dbReference>
<dbReference type="GO" id="GO:0050660">
    <property type="term" value="F:flavin adenine dinucleotide binding"/>
    <property type="evidence" value="ECO:0007669"/>
    <property type="project" value="InterPro"/>
</dbReference>
<feature type="compositionally biased region" description="Polar residues" evidence="6">
    <location>
        <begin position="359"/>
        <end position="368"/>
    </location>
</feature>
<evidence type="ECO:0000256" key="3">
    <source>
        <dbReference type="ARBA" id="ARBA00022827"/>
    </source>
</evidence>
<dbReference type="Gene3D" id="3.50.50.60">
    <property type="entry name" value="FAD/NAD(P)-binding domain"/>
    <property type="match status" value="3"/>
</dbReference>
<evidence type="ECO:0000256" key="5">
    <source>
        <dbReference type="ARBA" id="ARBA00023002"/>
    </source>
</evidence>